<gene>
    <name evidence="1" type="ORF">CHUV0807_2107</name>
</gene>
<name>A0A1C3H692_9GAMM</name>
<evidence type="ECO:0000313" key="1">
    <source>
        <dbReference type="EMBL" id="SAM69812.1"/>
    </source>
</evidence>
<reference evidence="2" key="1">
    <citation type="submission" date="2016-04" db="EMBL/GenBank/DDBJ databases">
        <authorList>
            <person name="Tagini F."/>
        </authorList>
    </citation>
    <scope>NUCLEOTIDE SEQUENCE [LARGE SCALE GENOMIC DNA]</scope>
    <source>
        <strain evidence="2">CHUV0807</strain>
    </source>
</reference>
<protein>
    <submittedName>
        <fullName evidence="1">Uncharacterized protein</fullName>
    </submittedName>
</protein>
<dbReference type="AlphaFoldDB" id="A0A1C3H692"/>
<proteinExistence type="predicted"/>
<accession>A0A1C3H692</accession>
<sequence length="97" mass="10182">MGFLFCCWVIGMGTGGTRACWQLRHPPPLQGEARSGRVPMQNASAFCMGPGGGSGLPLKKASAFFKGTRGGGEQSLMNQNSCFSMDCCPHPNPSLTA</sequence>
<dbReference type="EMBL" id="FKLO01000072">
    <property type="protein sequence ID" value="SAM69812.1"/>
    <property type="molecule type" value="Genomic_DNA"/>
</dbReference>
<dbReference type="Proteomes" id="UP000190837">
    <property type="component" value="Unassembled WGS sequence"/>
</dbReference>
<evidence type="ECO:0000313" key="2">
    <source>
        <dbReference type="Proteomes" id="UP000190837"/>
    </source>
</evidence>
<organism evidence="1 2">
    <name type="scientific">Cardiobacterium hominis</name>
    <dbReference type="NCBI Taxonomy" id="2718"/>
    <lineage>
        <taxon>Bacteria</taxon>
        <taxon>Pseudomonadati</taxon>
        <taxon>Pseudomonadota</taxon>
        <taxon>Gammaproteobacteria</taxon>
        <taxon>Cardiobacteriales</taxon>
        <taxon>Cardiobacteriaceae</taxon>
        <taxon>Cardiobacterium</taxon>
    </lineage>
</organism>